<evidence type="ECO:0000313" key="5">
    <source>
        <dbReference type="EMBL" id="GIL57613.1"/>
    </source>
</evidence>
<dbReference type="InterPro" id="IPR000770">
    <property type="entry name" value="SAND_dom"/>
</dbReference>
<feature type="region of interest" description="Disordered" evidence="3">
    <location>
        <begin position="51"/>
        <end position="73"/>
    </location>
</feature>
<dbReference type="InterPro" id="IPR039776">
    <property type="entry name" value="Pds5"/>
</dbReference>
<feature type="compositionally biased region" description="Basic and acidic residues" evidence="3">
    <location>
        <begin position="769"/>
        <end position="792"/>
    </location>
</feature>
<evidence type="ECO:0000313" key="6">
    <source>
        <dbReference type="Proteomes" id="UP000747399"/>
    </source>
</evidence>
<gene>
    <name evidence="5" type="ORF">Vafri_12683</name>
</gene>
<feature type="compositionally biased region" description="Low complexity" evidence="3">
    <location>
        <begin position="55"/>
        <end position="73"/>
    </location>
</feature>
<evidence type="ECO:0000259" key="4">
    <source>
        <dbReference type="PROSITE" id="PS50864"/>
    </source>
</evidence>
<feature type="region of interest" description="Disordered" evidence="3">
    <location>
        <begin position="1057"/>
        <end position="1139"/>
    </location>
</feature>
<dbReference type="SUPFAM" id="SSF63763">
    <property type="entry name" value="SAND domain-like"/>
    <property type="match status" value="1"/>
</dbReference>
<keyword evidence="6" id="KW-1185">Reference proteome</keyword>
<dbReference type="GO" id="GO:0006281">
    <property type="term" value="P:DNA repair"/>
    <property type="evidence" value="ECO:0007669"/>
    <property type="project" value="TreeGrafter"/>
</dbReference>
<feature type="compositionally biased region" description="Low complexity" evidence="3">
    <location>
        <begin position="380"/>
        <end position="394"/>
    </location>
</feature>
<dbReference type="Gene3D" id="3.10.390.10">
    <property type="entry name" value="SAND domain-like"/>
    <property type="match status" value="1"/>
</dbReference>
<dbReference type="PANTHER" id="PTHR12663:SF0">
    <property type="entry name" value="PRECOCIOUS DISSOCIATION OF SISTERS 5, ISOFORM A"/>
    <property type="match status" value="1"/>
</dbReference>
<evidence type="ECO:0000256" key="3">
    <source>
        <dbReference type="SAM" id="MobiDB-lite"/>
    </source>
</evidence>
<dbReference type="AlphaFoldDB" id="A0A8J4F2R9"/>
<dbReference type="GO" id="GO:0000785">
    <property type="term" value="C:chromatin"/>
    <property type="evidence" value="ECO:0007669"/>
    <property type="project" value="TreeGrafter"/>
</dbReference>
<dbReference type="PANTHER" id="PTHR12663">
    <property type="entry name" value="ANDROGEN INDUCED INHIBITOR OF PROLIFERATION AS3 / PDS5-RELATED"/>
    <property type="match status" value="1"/>
</dbReference>
<dbReference type="CDD" id="cd06464">
    <property type="entry name" value="ACD_sHsps-like"/>
    <property type="match status" value="1"/>
</dbReference>
<dbReference type="GO" id="GO:0007064">
    <property type="term" value="P:mitotic sister chromatid cohesion"/>
    <property type="evidence" value="ECO:0007669"/>
    <property type="project" value="InterPro"/>
</dbReference>
<keyword evidence="2" id="KW-0539">Nucleus</keyword>
<feature type="region of interest" description="Disordered" evidence="3">
    <location>
        <begin position="125"/>
        <end position="153"/>
    </location>
</feature>
<feature type="region of interest" description="Disordered" evidence="3">
    <location>
        <begin position="769"/>
        <end position="867"/>
    </location>
</feature>
<evidence type="ECO:0000256" key="1">
    <source>
        <dbReference type="ARBA" id="ARBA00004123"/>
    </source>
</evidence>
<feature type="compositionally biased region" description="Basic and acidic residues" evidence="3">
    <location>
        <begin position="810"/>
        <end position="825"/>
    </location>
</feature>
<feature type="compositionally biased region" description="Polar residues" evidence="3">
    <location>
        <begin position="1110"/>
        <end position="1119"/>
    </location>
</feature>
<comment type="caution">
    <text evidence="5">The sequence shown here is derived from an EMBL/GenBank/DDBJ whole genome shotgun (WGS) entry which is preliminary data.</text>
</comment>
<sequence length="1266" mass="132924">MRGRSRTPYMCRCTVCLRESRNRGKSFYPFDFERHAGMGANKRWKNSVRKLGMRNSNSGSGAGASGSTSSSSGTGWVSLGRFMDINGIRCDQAALERSSTQPAPPPPAFVPEPIAATAVVQADGCGATSSMGGSVAEEQPPPAQPPAMGTSTPPHPQIVPVASYSQLGPRHRAVLFPHLPPNIPRIMPPELQGDEMVGHRIRVYWPLDKAYYSGTVTYFNAGSRWPYGVDYDDGDNENVNLNKENWHLDERDRKPLPPALLERILTMSIAAVAANVHPGATVAVPGATAAGGLQLSAITRQPTVAAPAPGLPSTSQSPGSLQHCAHHIRPATLQGGEENRQPIQSPTTGDVGGSAAAPAVPDSGPASPLVEAARSPPPGQSLGQQPGAGSAMSSHQALAAFGAHLALALQTRPCEGVGRRRQQQQQQQQADMGNLVEGVAQGAGGSVGCGERQRVPQSQNHHHHYHQQQQQQQQQSQLRASVKVDVLKPRQISKPLRPLLNGATEMVEVKEAWREGQEDVVHGGVASAADLAIVAGHGNGSGDDGSDMGMVDGRVDTPTDPRIAVVVPRTWDSRSEPCRQEELLQQLEQEGNHQDLDPQRPHHRAANGAVPLSDSTVWPDADKAEAEDMFGVATEADGQQGVAGSEMVGERLGALVDTALAEGIESVVTGMAAKQRAVRARQEVAPAEVVRRVVLARAGAAGDVYQRTGSATGDGGHVNFDGAFLLNVDGGDSHSGDGDLGINESDIQSLLAEAADGAGQETEDLELEKELPQEQGQKEQEQERDLRAEPHVDNGTGRTATQDESEEPERDMPREDIEFEARRDAEEDGAVGLAAGSGESDRAGQASSRQQGRTGGNEPGRCNPVATRGPRAGLAAATVAASGGLDGALLVVCNHVVGAFLLLHQLVACNCSECSDRKEGKRMCWTPIGFEEHAGMRSSKKWKNSIRLGVQRDVSATAQGVTAGMALGEWLDRRGLVVTPRKERRRQMDAAEVDRCIQAPVTVNLALPGIATNAAAARAAGPLAGAIIPGKGSGKNGGKTAGGDTTVVDEGVAMAKTALPPLPPLPPQSATTRKRGPNPASVVAPGVDGSGGADGADADLQAAKRLKQVKSVQRRTSSGVRGEAAASLAGTRGPTIVPGGLQRAPTELGAVIGDAKPSKIGDVVTGQDSSCAEFGTSGYKVLRCGTPPGYEIFCLVPGYQIDEVSVRAYDSGKLIIRAQPQDVERAGLWGITPLCHVVQLPRAVRAESAQALMTLHGQLYIRVNDT</sequence>
<dbReference type="Proteomes" id="UP000747399">
    <property type="component" value="Unassembled WGS sequence"/>
</dbReference>
<dbReference type="GO" id="GO:0005634">
    <property type="term" value="C:nucleus"/>
    <property type="evidence" value="ECO:0007669"/>
    <property type="project" value="UniProtKB-SubCell"/>
</dbReference>
<feature type="region of interest" description="Disordered" evidence="3">
    <location>
        <begin position="332"/>
        <end position="394"/>
    </location>
</feature>
<evidence type="ECO:0000256" key="2">
    <source>
        <dbReference type="ARBA" id="ARBA00023242"/>
    </source>
</evidence>
<dbReference type="PROSITE" id="PS50864">
    <property type="entry name" value="SAND"/>
    <property type="match status" value="1"/>
</dbReference>
<protein>
    <recommendedName>
        <fullName evidence="4">SAND domain-containing protein</fullName>
    </recommendedName>
</protein>
<accession>A0A8J4F2R9</accession>
<dbReference type="CDD" id="cd20404">
    <property type="entry name" value="Tudor_Agenet_AtEML-like"/>
    <property type="match status" value="1"/>
</dbReference>
<organism evidence="5 6">
    <name type="scientific">Volvox africanus</name>
    <dbReference type="NCBI Taxonomy" id="51714"/>
    <lineage>
        <taxon>Eukaryota</taxon>
        <taxon>Viridiplantae</taxon>
        <taxon>Chlorophyta</taxon>
        <taxon>core chlorophytes</taxon>
        <taxon>Chlorophyceae</taxon>
        <taxon>CS clade</taxon>
        <taxon>Chlamydomonadales</taxon>
        <taxon>Volvocaceae</taxon>
        <taxon>Volvox</taxon>
    </lineage>
</organism>
<name>A0A8J4F2R9_9CHLO</name>
<dbReference type="Gene3D" id="2.30.30.140">
    <property type="match status" value="1"/>
</dbReference>
<reference evidence="5" key="1">
    <citation type="journal article" date="2021" name="Proc. Natl. Acad. Sci. U.S.A.">
        <title>Three genomes in the algal genus Volvox reveal the fate of a haploid sex-determining region after a transition to homothallism.</title>
        <authorList>
            <person name="Yamamoto K."/>
            <person name="Hamaji T."/>
            <person name="Kawai-Toyooka H."/>
            <person name="Matsuzaki R."/>
            <person name="Takahashi F."/>
            <person name="Nishimura Y."/>
            <person name="Kawachi M."/>
            <person name="Noguchi H."/>
            <person name="Minakuchi Y."/>
            <person name="Umen J.G."/>
            <person name="Toyoda A."/>
            <person name="Nozaki H."/>
        </authorList>
    </citation>
    <scope>NUCLEOTIDE SEQUENCE</scope>
    <source>
        <strain evidence="5">NIES-3780</strain>
    </source>
</reference>
<comment type="subcellular location">
    <subcellularLocation>
        <location evidence="1">Nucleus</location>
    </subcellularLocation>
</comment>
<feature type="region of interest" description="Disordered" evidence="3">
    <location>
        <begin position="593"/>
        <end position="616"/>
    </location>
</feature>
<feature type="region of interest" description="Disordered" evidence="3">
    <location>
        <begin position="439"/>
        <end position="481"/>
    </location>
</feature>
<dbReference type="GO" id="GO:0003677">
    <property type="term" value="F:DNA binding"/>
    <property type="evidence" value="ECO:0007669"/>
    <property type="project" value="InterPro"/>
</dbReference>
<dbReference type="EMBL" id="BNCO01000028">
    <property type="protein sequence ID" value="GIL57613.1"/>
    <property type="molecule type" value="Genomic_DNA"/>
</dbReference>
<proteinExistence type="predicted"/>
<feature type="domain" description="SAND" evidence="4">
    <location>
        <begin position="876"/>
        <end position="949"/>
    </location>
</feature>
<feature type="compositionally biased region" description="Low complexity" evidence="3">
    <location>
        <begin position="467"/>
        <end position="477"/>
    </location>
</feature>
<dbReference type="InterPro" id="IPR010919">
    <property type="entry name" value="SAND-like_dom_sf"/>
</dbReference>